<evidence type="ECO:0000313" key="3">
    <source>
        <dbReference type="EMBL" id="SHI64641.1"/>
    </source>
</evidence>
<proteinExistence type="predicted"/>
<dbReference type="RefSeq" id="WP_073022454.1">
    <property type="nucleotide sequence ID" value="NZ_FQXU01000017.1"/>
</dbReference>
<dbReference type="AlphaFoldDB" id="A0A1M6CUX3"/>
<dbReference type="GO" id="GO:0046857">
    <property type="term" value="F:oxidoreductase activity, acting on other nitrogenous compounds as donors, with NAD or NADP as acceptor"/>
    <property type="evidence" value="ECO:0007669"/>
    <property type="project" value="TreeGrafter"/>
</dbReference>
<name>A0A1M6CUX3_9CLOT</name>
<evidence type="ECO:0000259" key="2">
    <source>
        <dbReference type="Pfam" id="PF00881"/>
    </source>
</evidence>
<reference evidence="3 4" key="1">
    <citation type="submission" date="2016-11" db="EMBL/GenBank/DDBJ databases">
        <authorList>
            <person name="Jaros S."/>
            <person name="Januszkiewicz K."/>
            <person name="Wedrychowicz H."/>
        </authorList>
    </citation>
    <scope>NUCLEOTIDE SEQUENCE [LARGE SCALE GENOMIC DNA]</scope>
    <source>
        <strain evidence="3 4">DSM 6191</strain>
    </source>
</reference>
<dbReference type="EMBL" id="FQXU01000017">
    <property type="protein sequence ID" value="SHI64641.1"/>
    <property type="molecule type" value="Genomic_DNA"/>
</dbReference>
<gene>
    <name evidence="3" type="ORF">SAMN02745941_04124</name>
</gene>
<feature type="domain" description="Nitroreductase" evidence="2">
    <location>
        <begin position="9"/>
        <end position="154"/>
    </location>
</feature>
<keyword evidence="1" id="KW-0520">NAD</keyword>
<dbReference type="GO" id="GO:0046256">
    <property type="term" value="P:2,4,6-trinitrotoluene catabolic process"/>
    <property type="evidence" value="ECO:0007669"/>
    <property type="project" value="TreeGrafter"/>
</dbReference>
<organism evidence="3 4">
    <name type="scientific">Clostridium intestinale DSM 6191</name>
    <dbReference type="NCBI Taxonomy" id="1121320"/>
    <lineage>
        <taxon>Bacteria</taxon>
        <taxon>Bacillati</taxon>
        <taxon>Bacillota</taxon>
        <taxon>Clostridia</taxon>
        <taxon>Eubacteriales</taxon>
        <taxon>Clostridiaceae</taxon>
        <taxon>Clostridium</taxon>
    </lineage>
</organism>
<dbReference type="PANTHER" id="PTHR23026:SF125">
    <property type="entry name" value="OXYGEN-INSENSITIVE NAD(P)H NITROREDUCTASE"/>
    <property type="match status" value="1"/>
</dbReference>
<dbReference type="Proteomes" id="UP000184241">
    <property type="component" value="Unassembled WGS sequence"/>
</dbReference>
<dbReference type="PANTHER" id="PTHR23026">
    <property type="entry name" value="NADPH NITROREDUCTASE"/>
    <property type="match status" value="1"/>
</dbReference>
<protein>
    <submittedName>
        <fullName evidence="3">Nitroreductase</fullName>
    </submittedName>
</protein>
<dbReference type="Gene3D" id="3.40.109.10">
    <property type="entry name" value="NADH Oxidase"/>
    <property type="match status" value="1"/>
</dbReference>
<dbReference type="GO" id="GO:0005829">
    <property type="term" value="C:cytosol"/>
    <property type="evidence" value="ECO:0007669"/>
    <property type="project" value="TreeGrafter"/>
</dbReference>
<dbReference type="InterPro" id="IPR029479">
    <property type="entry name" value="Nitroreductase"/>
</dbReference>
<evidence type="ECO:0000256" key="1">
    <source>
        <dbReference type="ARBA" id="ARBA00023027"/>
    </source>
</evidence>
<accession>A0A1M6CUX3</accession>
<dbReference type="InterPro" id="IPR050627">
    <property type="entry name" value="Nitroreductase/BluB"/>
</dbReference>
<sequence>MNQTIKDLLERRSIRKYKSEQISSEELDIILKAGSYAPSSMGKQSAILIAVQDKETIEELEKLNASFSPNPKSKPFYGAPTVVLVLGDKNNKNNIKDGSLCMGNMMNAAHSLNIGSCWINRVYETFESEEGKALLKKWGVDGEYSGVGACILGYPDCELPNPAVRKENYIYYIK</sequence>
<evidence type="ECO:0000313" key="4">
    <source>
        <dbReference type="Proteomes" id="UP000184241"/>
    </source>
</evidence>
<dbReference type="Pfam" id="PF00881">
    <property type="entry name" value="Nitroreductase"/>
    <property type="match status" value="1"/>
</dbReference>
<dbReference type="InterPro" id="IPR000415">
    <property type="entry name" value="Nitroreductase-like"/>
</dbReference>
<dbReference type="SUPFAM" id="SSF55469">
    <property type="entry name" value="FMN-dependent nitroreductase-like"/>
    <property type="match status" value="1"/>
</dbReference>